<dbReference type="Proteomes" id="UP000887580">
    <property type="component" value="Unplaced"/>
</dbReference>
<evidence type="ECO:0000313" key="2">
    <source>
        <dbReference type="WBParaSite" id="PS1159_v2.g13371.t1"/>
    </source>
</evidence>
<name>A0AC35F326_9BILA</name>
<evidence type="ECO:0000313" key="1">
    <source>
        <dbReference type="Proteomes" id="UP000887580"/>
    </source>
</evidence>
<organism evidence="1 2">
    <name type="scientific">Panagrolaimus sp. PS1159</name>
    <dbReference type="NCBI Taxonomy" id="55785"/>
    <lineage>
        <taxon>Eukaryota</taxon>
        <taxon>Metazoa</taxon>
        <taxon>Ecdysozoa</taxon>
        <taxon>Nematoda</taxon>
        <taxon>Chromadorea</taxon>
        <taxon>Rhabditida</taxon>
        <taxon>Tylenchina</taxon>
        <taxon>Panagrolaimomorpha</taxon>
        <taxon>Panagrolaimoidea</taxon>
        <taxon>Panagrolaimidae</taxon>
        <taxon>Panagrolaimus</taxon>
    </lineage>
</organism>
<sequence length="303" mass="32154">MKFCYIFSTCAFILISLPLFDAFVTCPFGKTDLIIKRDEKGETNCSTSCAVYSCGGIVNNVTIEFHNAGCTEDFFHDCAVFDTSIKFINATSPHEMNYFNGNDARHCILKKSANFLEEIAEKQMDGSLKNGEIITDVKDVVAVTKVTGSSTNITDFHPASTTDTSTEKPAPVVHGNDTVDPVISVIPSENGADDLLGPVIITSDKKDSTVAPPTTSETTPASVARSSKISTSKTATATPTSKSNDSSTLIPDLKDDGNGTFTVAPAPTSSTTPTDTSASNGQDGSFWKKIGCVTTCLILAAWI</sequence>
<reference evidence="2" key="1">
    <citation type="submission" date="2022-11" db="UniProtKB">
        <authorList>
            <consortium name="WormBaseParasite"/>
        </authorList>
    </citation>
    <scope>IDENTIFICATION</scope>
</reference>
<proteinExistence type="predicted"/>
<dbReference type="WBParaSite" id="PS1159_v2.g13371.t1">
    <property type="protein sequence ID" value="PS1159_v2.g13371.t1"/>
    <property type="gene ID" value="PS1159_v2.g13371"/>
</dbReference>
<protein>
    <submittedName>
        <fullName evidence="2">Uncharacterized protein</fullName>
    </submittedName>
</protein>
<accession>A0AC35F326</accession>